<comment type="caution">
    <text evidence="3">The sequence shown here is derived from an EMBL/GenBank/DDBJ whole genome shotgun (WGS) entry which is preliminary data.</text>
</comment>
<dbReference type="RefSeq" id="WP_144246616.1">
    <property type="nucleotide sequence ID" value="NZ_VLPK01000001.1"/>
</dbReference>
<gene>
    <name evidence="3" type="ORF">FO440_02345</name>
</gene>
<dbReference type="Pfam" id="PF18911">
    <property type="entry name" value="PKD_4"/>
    <property type="match status" value="1"/>
</dbReference>
<dbReference type="PROSITE" id="PS51257">
    <property type="entry name" value="PROKAR_LIPOPROTEIN"/>
    <property type="match status" value="1"/>
</dbReference>
<keyword evidence="4" id="KW-1185">Reference proteome</keyword>
<feature type="signal peptide" evidence="1">
    <location>
        <begin position="1"/>
        <end position="22"/>
    </location>
</feature>
<reference evidence="3 4" key="1">
    <citation type="submission" date="2019-07" db="EMBL/GenBank/DDBJ databases">
        <authorList>
            <person name="Huq M.A."/>
        </authorList>
    </citation>
    <scope>NUCLEOTIDE SEQUENCE [LARGE SCALE GENOMIC DNA]</scope>
    <source>
        <strain evidence="3 4">MAH-19</strain>
    </source>
</reference>
<evidence type="ECO:0000313" key="4">
    <source>
        <dbReference type="Proteomes" id="UP000318733"/>
    </source>
</evidence>
<accession>A0A556MSX5</accession>
<proteinExistence type="predicted"/>
<dbReference type="Proteomes" id="UP000318733">
    <property type="component" value="Unassembled WGS sequence"/>
</dbReference>
<dbReference type="InterPro" id="IPR000601">
    <property type="entry name" value="PKD_dom"/>
</dbReference>
<dbReference type="AlphaFoldDB" id="A0A556MSX5"/>
<keyword evidence="1" id="KW-0732">Signal</keyword>
<dbReference type="Gene3D" id="2.60.40.10">
    <property type="entry name" value="Immunoglobulins"/>
    <property type="match status" value="1"/>
</dbReference>
<evidence type="ECO:0000313" key="3">
    <source>
        <dbReference type="EMBL" id="TSJ43051.1"/>
    </source>
</evidence>
<dbReference type="InterPro" id="IPR013783">
    <property type="entry name" value="Ig-like_fold"/>
</dbReference>
<dbReference type="PROSITE" id="PS50093">
    <property type="entry name" value="PKD"/>
    <property type="match status" value="1"/>
</dbReference>
<dbReference type="Gene3D" id="2.60.120.260">
    <property type="entry name" value="Galactose-binding domain-like"/>
    <property type="match status" value="1"/>
</dbReference>
<dbReference type="OrthoDB" id="5134860at2"/>
<protein>
    <recommendedName>
        <fullName evidence="2">PKD domain-containing protein</fullName>
    </recommendedName>
</protein>
<evidence type="ECO:0000259" key="2">
    <source>
        <dbReference type="PROSITE" id="PS50093"/>
    </source>
</evidence>
<feature type="chain" id="PRO_5021948422" description="PKD domain-containing protein" evidence="1">
    <location>
        <begin position="23"/>
        <end position="372"/>
    </location>
</feature>
<organism evidence="3 4">
    <name type="scientific">Mucilaginibacter corticis</name>
    <dbReference type="NCBI Taxonomy" id="2597670"/>
    <lineage>
        <taxon>Bacteria</taxon>
        <taxon>Pseudomonadati</taxon>
        <taxon>Bacteroidota</taxon>
        <taxon>Sphingobacteriia</taxon>
        <taxon>Sphingobacteriales</taxon>
        <taxon>Sphingobacteriaceae</taxon>
        <taxon>Mucilaginibacter</taxon>
    </lineage>
</organism>
<dbReference type="InterPro" id="IPR035986">
    <property type="entry name" value="PKD_dom_sf"/>
</dbReference>
<dbReference type="EMBL" id="VLPK01000001">
    <property type="protein sequence ID" value="TSJ43051.1"/>
    <property type="molecule type" value="Genomic_DNA"/>
</dbReference>
<name>A0A556MSX5_9SPHI</name>
<dbReference type="SUPFAM" id="SSF49299">
    <property type="entry name" value="PKD domain"/>
    <property type="match status" value="1"/>
</dbReference>
<feature type="domain" description="PKD" evidence="2">
    <location>
        <begin position="51"/>
        <end position="88"/>
    </location>
</feature>
<sequence>MKRVLKPIGLILCLGFMASCSKKVGTSIVDPTIVNPVADFKIVADSSDAFTFKFENLSKNYKTLQWRFGDDSVSTEESPTHTYAATSTGGNPYHAILAVTSSTGTVSKKQIDFDLLPDNVMQVQLVPTGVANQNKFVLKIKGTVVKANWSFDEVSPALTTNKKYTDVTPVITQTPGDFNDFTVTATTDKGSSVTISKNVSTAGLAVDITPSRSTYTSNLDNNTNNPNEGKDKLIDGNITTKFGYYAPFPTPLLYALQFPAPVTVTLYGVENGNDTGSGRDPLEWYIEGSNDPGGSNASYVVLDHITLAKGFYDMAIALGLKDTNDINVLNRTYWKFWYYPIPEANRGAYIWYRWRVVKTAGAFQMGEFRLYK</sequence>
<evidence type="ECO:0000256" key="1">
    <source>
        <dbReference type="SAM" id="SignalP"/>
    </source>
</evidence>